<dbReference type="GO" id="GO:0016757">
    <property type="term" value="F:glycosyltransferase activity"/>
    <property type="evidence" value="ECO:0007669"/>
    <property type="project" value="InterPro"/>
</dbReference>
<accession>D7E7P5</accession>
<reference evidence="3 4" key="1">
    <citation type="submission" date="2010-06" db="EMBL/GenBank/DDBJ databases">
        <title>Complete sequence chromosome of Methanohalobium evestigatum Z-7303.</title>
        <authorList>
            <consortium name="US DOE Joint Genome Institute"/>
            <person name="Lucas S."/>
            <person name="Copeland A."/>
            <person name="Lapidus A."/>
            <person name="Cheng J.-F."/>
            <person name="Bruce D."/>
            <person name="Goodwin L."/>
            <person name="Pitluck S."/>
            <person name="Saunders E."/>
            <person name="Detter J.C."/>
            <person name="Han C."/>
            <person name="Tapia R."/>
            <person name="Land M."/>
            <person name="Hauser L."/>
            <person name="Kyrpides N."/>
            <person name="Mikhailova N."/>
            <person name="Sieprawska-Lupa M."/>
            <person name="Whitman W.B."/>
            <person name="Anderson I."/>
            <person name="Woyke T."/>
        </authorList>
    </citation>
    <scope>NUCLEOTIDE SEQUENCE [LARGE SCALE GENOMIC DNA]</scope>
    <source>
        <strain evidence="4">ATCC BAA-1072 / DSM 3721 / NBRC 107634 / OCM 161 / Z-7303</strain>
    </source>
</reference>
<organism evidence="3 4">
    <name type="scientific">Methanohalobium evestigatum (strain ATCC BAA-1072 / DSM 3721 / NBRC 107634 / OCM 161 / Z-7303)</name>
    <dbReference type="NCBI Taxonomy" id="644295"/>
    <lineage>
        <taxon>Archaea</taxon>
        <taxon>Methanobacteriati</taxon>
        <taxon>Methanobacteriota</taxon>
        <taxon>Stenosarchaea group</taxon>
        <taxon>Methanomicrobia</taxon>
        <taxon>Methanosarcinales</taxon>
        <taxon>Methanosarcinaceae</taxon>
        <taxon>Methanohalobium</taxon>
    </lineage>
</organism>
<dbReference type="EMBL" id="CP002069">
    <property type="protein sequence ID" value="ADI74118.1"/>
    <property type="molecule type" value="Genomic_DNA"/>
</dbReference>
<dbReference type="AlphaFoldDB" id="D7E7P5"/>
<dbReference type="InterPro" id="IPR001296">
    <property type="entry name" value="Glyco_trans_1"/>
</dbReference>
<evidence type="ECO:0000259" key="2">
    <source>
        <dbReference type="Pfam" id="PF13439"/>
    </source>
</evidence>
<sequence length="397" mass="45543">MGKVVALFVNTLKNGGAERVTSNLSLNLSNDYNKKLILYNKDQIDYPYDGDIIDLNIDQSNPVKITVNNIFLKTYRFLKVMLKLKKVKKEHNISTTISFLNNPNILNLFSKYDDKTIISVRNYNSKLLSGFDGKIYSVLIKLFYNRADLVVAVSEGVKRDLIDNFKINPDKIKVIYNPYEISKIQEMMNESIEVEYRDLFNSPVIINVARLVEQKGQKNLIKAFSQVKKEIVNAKLVILGKGELEDDLRTMAKEYKLENDIFFIGFQKNPFKFIKKSSVFVLSSYNEGFPNTLVEAMSCGTPVISTDCKSGPREILAPDTDINFETKSIEYSRYGILTPVCNINNSNNLTKNEYMLSESITRILKDNELNKKYGALAKKRAYDFDIENIIPLWEQNL</sequence>
<feature type="domain" description="Glycosyl transferase family 1" evidence="1">
    <location>
        <begin position="202"/>
        <end position="319"/>
    </location>
</feature>
<dbReference type="Pfam" id="PF00534">
    <property type="entry name" value="Glycos_transf_1"/>
    <property type="match status" value="1"/>
</dbReference>
<keyword evidence="3" id="KW-0808">Transferase</keyword>
<dbReference type="HOGENOM" id="CLU_009583_0_0_2"/>
<evidence type="ECO:0000259" key="1">
    <source>
        <dbReference type="Pfam" id="PF00534"/>
    </source>
</evidence>
<dbReference type="RefSeq" id="WP_013194684.1">
    <property type="nucleotide sequence ID" value="NC_014253.1"/>
</dbReference>
<dbReference type="CAZy" id="GT4">
    <property type="family name" value="Glycosyltransferase Family 4"/>
</dbReference>
<dbReference type="Proteomes" id="UP000000391">
    <property type="component" value="Chromosome"/>
</dbReference>
<dbReference type="STRING" id="644295.Metev_1250"/>
<evidence type="ECO:0000313" key="4">
    <source>
        <dbReference type="Proteomes" id="UP000000391"/>
    </source>
</evidence>
<dbReference type="GeneID" id="9346883"/>
<protein>
    <submittedName>
        <fullName evidence="3">Glycosyl transferase group 1</fullName>
    </submittedName>
</protein>
<name>D7E7P5_METEZ</name>
<dbReference type="KEGG" id="mev:Metev_1250"/>
<gene>
    <name evidence="3" type="ordered locus">Metev_1250</name>
</gene>
<proteinExistence type="predicted"/>
<dbReference type="SUPFAM" id="SSF53756">
    <property type="entry name" value="UDP-Glycosyltransferase/glycogen phosphorylase"/>
    <property type="match status" value="1"/>
</dbReference>
<dbReference type="CDD" id="cd03811">
    <property type="entry name" value="GT4_GT28_WabH-like"/>
    <property type="match status" value="1"/>
</dbReference>
<dbReference type="Gene3D" id="3.40.50.2000">
    <property type="entry name" value="Glycogen Phosphorylase B"/>
    <property type="match status" value="2"/>
</dbReference>
<dbReference type="InterPro" id="IPR028098">
    <property type="entry name" value="Glyco_trans_4-like_N"/>
</dbReference>
<dbReference type="PANTHER" id="PTHR12526:SF630">
    <property type="entry name" value="GLYCOSYLTRANSFERASE"/>
    <property type="match status" value="1"/>
</dbReference>
<feature type="domain" description="Glycosyltransferase subfamily 4-like N-terminal" evidence="2">
    <location>
        <begin position="15"/>
        <end position="181"/>
    </location>
</feature>
<keyword evidence="4" id="KW-1185">Reference proteome</keyword>
<dbReference type="OrthoDB" id="132546at2157"/>
<evidence type="ECO:0000313" key="3">
    <source>
        <dbReference type="EMBL" id="ADI74118.1"/>
    </source>
</evidence>
<dbReference type="PANTHER" id="PTHR12526">
    <property type="entry name" value="GLYCOSYLTRANSFERASE"/>
    <property type="match status" value="1"/>
</dbReference>
<dbReference type="Pfam" id="PF13439">
    <property type="entry name" value="Glyco_transf_4"/>
    <property type="match status" value="1"/>
</dbReference>